<accession>A0ABU2RWS8</accession>
<evidence type="ECO:0000313" key="2">
    <source>
        <dbReference type="EMBL" id="MDT0441197.1"/>
    </source>
</evidence>
<dbReference type="EMBL" id="JAVREV010000001">
    <property type="protein sequence ID" value="MDT0441197.1"/>
    <property type="molecule type" value="Genomic_DNA"/>
</dbReference>
<gene>
    <name evidence="2" type="ORF">RM779_01090</name>
</gene>
<dbReference type="RefSeq" id="WP_311614772.1">
    <property type="nucleotide sequence ID" value="NZ_JAVREV010000001.1"/>
</dbReference>
<keyword evidence="3" id="KW-1185">Reference proteome</keyword>
<sequence length="70" mass="7471">MTASVCHHPGVLDRRADGAYCPLCDALIYTARACVTPADPPPESPAPSLTDADREDLIMTPAAEPRRPAR</sequence>
<evidence type="ECO:0000313" key="3">
    <source>
        <dbReference type="Proteomes" id="UP001183615"/>
    </source>
</evidence>
<proteinExistence type="predicted"/>
<evidence type="ECO:0000256" key="1">
    <source>
        <dbReference type="SAM" id="MobiDB-lite"/>
    </source>
</evidence>
<organism evidence="2 3">
    <name type="scientific">Streptomyces johnsoniae</name>
    <dbReference type="NCBI Taxonomy" id="3075532"/>
    <lineage>
        <taxon>Bacteria</taxon>
        <taxon>Bacillati</taxon>
        <taxon>Actinomycetota</taxon>
        <taxon>Actinomycetes</taxon>
        <taxon>Kitasatosporales</taxon>
        <taxon>Streptomycetaceae</taxon>
        <taxon>Streptomyces</taxon>
    </lineage>
</organism>
<comment type="caution">
    <text evidence="2">The sequence shown here is derived from an EMBL/GenBank/DDBJ whole genome shotgun (WGS) entry which is preliminary data.</text>
</comment>
<name>A0ABU2RWS8_9ACTN</name>
<protein>
    <submittedName>
        <fullName evidence="2">Uncharacterized protein</fullName>
    </submittedName>
</protein>
<feature type="region of interest" description="Disordered" evidence="1">
    <location>
        <begin position="36"/>
        <end position="70"/>
    </location>
</feature>
<reference evidence="3" key="1">
    <citation type="submission" date="2023-07" db="EMBL/GenBank/DDBJ databases">
        <title>30 novel species of actinomycetes from the DSMZ collection.</title>
        <authorList>
            <person name="Nouioui I."/>
        </authorList>
    </citation>
    <scope>NUCLEOTIDE SEQUENCE [LARGE SCALE GENOMIC DNA]</scope>
    <source>
        <strain evidence="3">DSM 41886</strain>
    </source>
</reference>
<dbReference type="Proteomes" id="UP001183615">
    <property type="component" value="Unassembled WGS sequence"/>
</dbReference>